<dbReference type="SUPFAM" id="SSF52540">
    <property type="entry name" value="P-loop containing nucleoside triphosphate hydrolases"/>
    <property type="match status" value="1"/>
</dbReference>
<dbReference type="InterPro" id="IPR027417">
    <property type="entry name" value="P-loop_NTPase"/>
</dbReference>
<dbReference type="AlphaFoldDB" id="A0AAV9XK88"/>
<protein>
    <recommendedName>
        <fullName evidence="3">ATPase AAA-type core domain-containing protein</fullName>
    </recommendedName>
</protein>
<dbReference type="PANTHER" id="PTHR46411:SF2">
    <property type="entry name" value="AAA+ ATPASE DOMAIN-CONTAINING PROTEIN"/>
    <property type="match status" value="1"/>
</dbReference>
<keyword evidence="2" id="KW-1185">Reference proteome</keyword>
<comment type="caution">
    <text evidence="1">The sequence shown here is derived from an EMBL/GenBank/DDBJ whole genome shotgun (WGS) entry which is preliminary data.</text>
</comment>
<dbReference type="EMBL" id="JAVHJO010000002">
    <property type="protein sequence ID" value="KAK6542371.1"/>
    <property type="molecule type" value="Genomic_DNA"/>
</dbReference>
<gene>
    <name evidence="1" type="ORF">TWF694_006329</name>
</gene>
<evidence type="ECO:0008006" key="3">
    <source>
        <dbReference type="Google" id="ProtNLM"/>
    </source>
</evidence>
<evidence type="ECO:0000313" key="1">
    <source>
        <dbReference type="EMBL" id="KAK6542371.1"/>
    </source>
</evidence>
<accession>A0AAV9XK88</accession>
<name>A0AAV9XK88_9PEZI</name>
<dbReference type="Gene3D" id="3.40.50.300">
    <property type="entry name" value="P-loop containing nucleotide triphosphate hydrolases"/>
    <property type="match status" value="1"/>
</dbReference>
<proteinExistence type="predicted"/>
<dbReference type="PANTHER" id="PTHR46411">
    <property type="entry name" value="FAMILY ATPASE, PUTATIVE-RELATED"/>
    <property type="match status" value="1"/>
</dbReference>
<organism evidence="1 2">
    <name type="scientific">Orbilia ellipsospora</name>
    <dbReference type="NCBI Taxonomy" id="2528407"/>
    <lineage>
        <taxon>Eukaryota</taxon>
        <taxon>Fungi</taxon>
        <taxon>Dikarya</taxon>
        <taxon>Ascomycota</taxon>
        <taxon>Pezizomycotina</taxon>
        <taxon>Orbiliomycetes</taxon>
        <taxon>Orbiliales</taxon>
        <taxon>Orbiliaceae</taxon>
        <taxon>Orbilia</taxon>
    </lineage>
</organism>
<sequence>MLLPPGIHGFYLKEKKWTHLLVKQIQPINWNKAAFERLVLPKRTKNLIKALVMVRKLEVENRAVQTELLRKKDDIIAGKGSGLIMLLHGGPGTGKTLTAER</sequence>
<dbReference type="Proteomes" id="UP001365542">
    <property type="component" value="Unassembled WGS sequence"/>
</dbReference>
<reference evidence="1 2" key="1">
    <citation type="submission" date="2019-10" db="EMBL/GenBank/DDBJ databases">
        <authorList>
            <person name="Palmer J.M."/>
        </authorList>
    </citation>
    <scope>NUCLEOTIDE SEQUENCE [LARGE SCALE GENOMIC DNA]</scope>
    <source>
        <strain evidence="1 2">TWF694</strain>
    </source>
</reference>
<evidence type="ECO:0000313" key="2">
    <source>
        <dbReference type="Proteomes" id="UP001365542"/>
    </source>
</evidence>